<comment type="function">
    <text evidence="1">Ubiquitin ligase protein which is a component of the N-end rule pathway. Recognizes and binds to proteins bearing specific N-terminal residues that are destabilizing according to the N-end rule, leading to their ubiquitination and subsequent degradation.</text>
</comment>
<dbReference type="AlphaFoldDB" id="A0A9N8Q272"/>
<keyword evidence="1" id="KW-0863">Zinc-finger</keyword>
<dbReference type="GO" id="GO:0071596">
    <property type="term" value="P:ubiquitin-dependent protein catabolic process via the N-end rule pathway"/>
    <property type="evidence" value="ECO:0007669"/>
    <property type="project" value="UniProtKB-UniRule"/>
</dbReference>
<accession>A0A9N8Q272</accession>
<reference evidence="3" key="1">
    <citation type="submission" date="2021-12" db="EMBL/GenBank/DDBJ databases">
        <authorList>
            <person name="King R."/>
        </authorList>
    </citation>
    <scope>NUCLEOTIDE SEQUENCE</scope>
</reference>
<dbReference type="EMBL" id="LR824022">
    <property type="protein sequence ID" value="CAD0203623.1"/>
    <property type="molecule type" value="Genomic_DNA"/>
</dbReference>
<evidence type="ECO:0000259" key="2">
    <source>
        <dbReference type="Pfam" id="PF18995"/>
    </source>
</evidence>
<comment type="similarity">
    <text evidence="1">Belongs to the E3 ubiquitin-protein ligase UBR1-like family.</text>
</comment>
<dbReference type="GO" id="GO:0061630">
    <property type="term" value="F:ubiquitin protein ligase activity"/>
    <property type="evidence" value="ECO:0007669"/>
    <property type="project" value="UniProtKB-UniRule"/>
</dbReference>
<name>A0A9N8Q272_CHRIL</name>
<evidence type="ECO:0000313" key="3">
    <source>
        <dbReference type="EMBL" id="CAD0203623.1"/>
    </source>
</evidence>
<sequence>MPRDPCSSITLTWMPYRGRQPAAFDVEKKEYLCPLCERLCNTALPLLPAPTMPVGTPPPLTEETYNESVNLILKLKHQVKSESVHICTEFCEEMHCQARARSVGAMSSDMEEGELADETEVYVSTHAENLLTPEFLAHFEGEIPPYNEMTKALIEDFANMLPVPDYGGMAASAALYRSTSYTIFSTNAVLQAENRPLLGDLPARHRDTLQALIRLAAALPSVWSHTKHLAHHALSTLNALESTSPLAHEPFGTLVSLVLTAPSLFCKAATPARPNNLAKQITLQCFRATLARALLVTDVSTCKSVPMEGQEDFKSISDLDSLLPFMKELRKGKLEDDLNPAEVWQKIKGQCHTFLRCCCLFYHFLSDISAPTELTVVNGDTFESLCGYLGLPTTFKKLVDVPATRQKMMEWVGVSAEWFNGEIPEHVVREPSEPPRLIPLPDDFSELMNIVSEFSCPNSEREDSKKPTMCLVCGQILCSQSYCCQTDVPKTPGRSGETQRVGAVLAHCISCGGGAGLFLRVRDCELMLLASPGRGAKLAAPYLDTYGETDQVTH</sequence>
<evidence type="ECO:0000256" key="1">
    <source>
        <dbReference type="RuleBase" id="RU366018"/>
    </source>
</evidence>
<keyword evidence="4" id="KW-1185">Reference proteome</keyword>
<keyword evidence="1" id="KW-0862">Zinc</keyword>
<keyword evidence="1" id="KW-0808">Transferase</keyword>
<comment type="catalytic activity">
    <reaction evidence="1">
        <text>S-ubiquitinyl-[E2 ubiquitin-conjugating enzyme]-L-cysteine + [acceptor protein]-L-lysine = [E2 ubiquitin-conjugating enzyme]-L-cysteine + N(6)-ubiquitinyl-[acceptor protein]-L-lysine.</text>
        <dbReference type="EC" id="2.3.2.27"/>
    </reaction>
</comment>
<keyword evidence="1" id="KW-0479">Metal-binding</keyword>
<protein>
    <recommendedName>
        <fullName evidence="1">E3 ubiquitin-protein ligase</fullName>
        <ecNumber evidence="1">2.3.2.27</ecNumber>
    </recommendedName>
</protein>
<evidence type="ECO:0000313" key="4">
    <source>
        <dbReference type="Proteomes" id="UP001154114"/>
    </source>
</evidence>
<dbReference type="OrthoDB" id="26387at2759"/>
<dbReference type="EC" id="2.3.2.27" evidence="1"/>
<feature type="domain" description="E3 ubiquitin-protein ligase UBR-like C-terminal" evidence="2">
    <location>
        <begin position="171"/>
        <end position="551"/>
    </location>
</feature>
<proteinExistence type="inferred from homology"/>
<dbReference type="GO" id="GO:0016567">
    <property type="term" value="P:protein ubiquitination"/>
    <property type="evidence" value="ECO:0007669"/>
    <property type="project" value="UniProtKB-UniRule"/>
</dbReference>
<dbReference type="Pfam" id="PF18995">
    <property type="entry name" value="PRT6_C"/>
    <property type="match status" value="1"/>
</dbReference>
<dbReference type="PANTHER" id="PTHR21497:SF24">
    <property type="entry name" value="E3 UBIQUITIN-PROTEIN LIGASE UBR1"/>
    <property type="match status" value="1"/>
</dbReference>
<comment type="pathway">
    <text evidence="1">Protein modification; protein ubiquitination.</text>
</comment>
<dbReference type="GO" id="GO:0005737">
    <property type="term" value="C:cytoplasm"/>
    <property type="evidence" value="ECO:0007669"/>
    <property type="project" value="TreeGrafter"/>
</dbReference>
<dbReference type="Proteomes" id="UP001154114">
    <property type="component" value="Chromosome 19"/>
</dbReference>
<organism evidence="3 4">
    <name type="scientific">Chrysodeixis includens</name>
    <name type="common">Soybean looper</name>
    <name type="synonym">Pseudoplusia includens</name>
    <dbReference type="NCBI Taxonomy" id="689277"/>
    <lineage>
        <taxon>Eukaryota</taxon>
        <taxon>Metazoa</taxon>
        <taxon>Ecdysozoa</taxon>
        <taxon>Arthropoda</taxon>
        <taxon>Hexapoda</taxon>
        <taxon>Insecta</taxon>
        <taxon>Pterygota</taxon>
        <taxon>Neoptera</taxon>
        <taxon>Endopterygota</taxon>
        <taxon>Lepidoptera</taxon>
        <taxon>Glossata</taxon>
        <taxon>Ditrysia</taxon>
        <taxon>Noctuoidea</taxon>
        <taxon>Noctuidae</taxon>
        <taxon>Plusiinae</taxon>
        <taxon>Chrysodeixis</taxon>
    </lineage>
</organism>
<dbReference type="GO" id="GO:0000151">
    <property type="term" value="C:ubiquitin ligase complex"/>
    <property type="evidence" value="ECO:0007669"/>
    <property type="project" value="TreeGrafter"/>
</dbReference>
<keyword evidence="1" id="KW-0833">Ubl conjugation pathway</keyword>
<dbReference type="PANTHER" id="PTHR21497">
    <property type="entry name" value="UBIQUITIN LIGASE E3 ALPHA-RELATED"/>
    <property type="match status" value="1"/>
</dbReference>
<dbReference type="InterPro" id="IPR039164">
    <property type="entry name" value="UBR1-like"/>
</dbReference>
<dbReference type="GO" id="GO:0008270">
    <property type="term" value="F:zinc ion binding"/>
    <property type="evidence" value="ECO:0007669"/>
    <property type="project" value="UniProtKB-UniRule"/>
</dbReference>
<gene>
    <name evidence="3" type="ORF">CINC_LOCUS5271</name>
</gene>
<dbReference type="InterPro" id="IPR044046">
    <property type="entry name" value="E3_ligase_UBR-like_C"/>
</dbReference>